<keyword evidence="5 8" id="KW-0863">Zinc-finger</keyword>
<keyword evidence="13" id="KW-1185">Reference proteome</keyword>
<accession>A0A1Z5KI78</accession>
<dbReference type="Gene3D" id="3.30.40.10">
    <property type="entry name" value="Zinc/RING finger domain, C3HC4 (zinc finger)"/>
    <property type="match status" value="1"/>
</dbReference>
<dbReference type="InParanoid" id="A0A1Z5KI78"/>
<dbReference type="GO" id="GO:0061630">
    <property type="term" value="F:ubiquitin protein ligase activity"/>
    <property type="evidence" value="ECO:0007669"/>
    <property type="project" value="UniProtKB-EC"/>
</dbReference>
<evidence type="ECO:0000256" key="4">
    <source>
        <dbReference type="ARBA" id="ARBA00022723"/>
    </source>
</evidence>
<keyword evidence="4" id="KW-0479">Metal-binding</keyword>
<dbReference type="AlphaFoldDB" id="A0A1Z5KI78"/>
<evidence type="ECO:0000256" key="2">
    <source>
        <dbReference type="ARBA" id="ARBA00012483"/>
    </source>
</evidence>
<dbReference type="PANTHER" id="PTHR46463:SF89">
    <property type="entry name" value="E3 UBIQUITIN-PROTEIN LIGASE RHB1A-RELATED"/>
    <property type="match status" value="1"/>
</dbReference>
<dbReference type="GO" id="GO:0008270">
    <property type="term" value="F:zinc ion binding"/>
    <property type="evidence" value="ECO:0007669"/>
    <property type="project" value="UniProtKB-KW"/>
</dbReference>
<keyword evidence="6" id="KW-0833">Ubl conjugation pathway</keyword>
<feature type="domain" description="RING-type" evidence="10">
    <location>
        <begin position="166"/>
        <end position="213"/>
    </location>
</feature>
<dbReference type="EC" id="2.3.2.27" evidence="2"/>
<keyword evidence="3" id="KW-0808">Transferase</keyword>
<dbReference type="SUPFAM" id="SSF57850">
    <property type="entry name" value="RING/U-box"/>
    <property type="match status" value="1"/>
</dbReference>
<dbReference type="EMBL" id="BDSP01000234">
    <property type="protein sequence ID" value="GAX25927.1"/>
    <property type="molecule type" value="Genomic_DNA"/>
</dbReference>
<dbReference type="PANTHER" id="PTHR46463">
    <property type="entry name" value="ZINC FINGER, RING/FYVE/PHD-TYPE"/>
    <property type="match status" value="1"/>
</dbReference>
<feature type="compositionally biased region" description="Low complexity" evidence="9">
    <location>
        <begin position="35"/>
        <end position="57"/>
    </location>
</feature>
<evidence type="ECO:0000256" key="7">
    <source>
        <dbReference type="ARBA" id="ARBA00022833"/>
    </source>
</evidence>
<dbReference type="CDD" id="cd16448">
    <property type="entry name" value="RING-H2"/>
    <property type="match status" value="1"/>
</dbReference>
<sequence>MGAVLQCLFRVCCNVDDDEDDISSASASHEHPHHTASASSSLLLSTNNSNNDTFTTLPAQPAVVERDEPQDTGQTTPPPPPTVRGGGLFRMFRPRFHKRLATEDDLKPSSSSRSMNSPLRTACDFHSSGSYPTLSPHEIVLPGSQLQHEMAKIMSLRHDVMTGDECVICLEGFDESNPRMPTQCGCGINQTYFHLPCLYQWIEQGGEKCPTCRQTITWHEFC</sequence>
<gene>
    <name evidence="12" type="ORF">FisN_6Hh035</name>
</gene>
<evidence type="ECO:0000259" key="10">
    <source>
        <dbReference type="PROSITE" id="PS50089"/>
    </source>
</evidence>
<feature type="region of interest" description="Disordered" evidence="9">
    <location>
        <begin position="21"/>
        <end position="88"/>
    </location>
</feature>
<evidence type="ECO:0000256" key="5">
    <source>
        <dbReference type="ARBA" id="ARBA00022771"/>
    </source>
</evidence>
<dbReference type="InterPro" id="IPR013083">
    <property type="entry name" value="Znf_RING/FYVE/PHD"/>
</dbReference>
<reference evidence="12 13" key="1">
    <citation type="journal article" date="2015" name="Plant Cell">
        <title>Oil accumulation by the oleaginous diatom Fistulifera solaris as revealed by the genome and transcriptome.</title>
        <authorList>
            <person name="Tanaka T."/>
            <person name="Maeda Y."/>
            <person name="Veluchamy A."/>
            <person name="Tanaka M."/>
            <person name="Abida H."/>
            <person name="Marechal E."/>
            <person name="Bowler C."/>
            <person name="Muto M."/>
            <person name="Sunaga Y."/>
            <person name="Tanaka M."/>
            <person name="Yoshino T."/>
            <person name="Taniguchi T."/>
            <person name="Fukuda Y."/>
            <person name="Nemoto M."/>
            <person name="Matsumoto M."/>
            <person name="Wong P.S."/>
            <person name="Aburatani S."/>
            <person name="Fujibuchi W."/>
        </authorList>
    </citation>
    <scope>NUCLEOTIDE SEQUENCE [LARGE SCALE GENOMIC DNA]</scope>
    <source>
        <strain evidence="12 13">JPCC DA0580</strain>
    </source>
</reference>
<dbReference type="PROSITE" id="PS50089">
    <property type="entry name" value="ZF_RING_2"/>
    <property type="match status" value="1"/>
</dbReference>
<evidence type="ECO:0000256" key="8">
    <source>
        <dbReference type="PROSITE-ProRule" id="PRU00175"/>
    </source>
</evidence>
<evidence type="ECO:0000256" key="9">
    <source>
        <dbReference type="SAM" id="MobiDB-lite"/>
    </source>
</evidence>
<evidence type="ECO:0000256" key="1">
    <source>
        <dbReference type="ARBA" id="ARBA00000900"/>
    </source>
</evidence>
<evidence type="ECO:0000313" key="12">
    <source>
        <dbReference type="EMBL" id="GAX25927.1"/>
    </source>
</evidence>
<name>A0A1Z5KI78_FISSO</name>
<evidence type="ECO:0000256" key="3">
    <source>
        <dbReference type="ARBA" id="ARBA00022679"/>
    </source>
</evidence>
<evidence type="ECO:0000313" key="13">
    <source>
        <dbReference type="Proteomes" id="UP000198406"/>
    </source>
</evidence>
<dbReference type="PROSITE" id="PS51292">
    <property type="entry name" value="ZF_RING_CH"/>
    <property type="match status" value="1"/>
</dbReference>
<proteinExistence type="predicted"/>
<comment type="catalytic activity">
    <reaction evidence="1">
        <text>S-ubiquitinyl-[E2 ubiquitin-conjugating enzyme]-L-cysteine + [acceptor protein]-L-lysine = [E2 ubiquitin-conjugating enzyme]-L-cysteine + N(6)-ubiquitinyl-[acceptor protein]-L-lysine.</text>
        <dbReference type="EC" id="2.3.2.27"/>
    </reaction>
</comment>
<keyword evidence="7" id="KW-0862">Zinc</keyword>
<dbReference type="Pfam" id="PF13639">
    <property type="entry name" value="zf-RING_2"/>
    <property type="match status" value="1"/>
</dbReference>
<evidence type="ECO:0000256" key="6">
    <source>
        <dbReference type="ARBA" id="ARBA00022786"/>
    </source>
</evidence>
<organism evidence="12 13">
    <name type="scientific">Fistulifera solaris</name>
    <name type="common">Oleaginous diatom</name>
    <dbReference type="NCBI Taxonomy" id="1519565"/>
    <lineage>
        <taxon>Eukaryota</taxon>
        <taxon>Sar</taxon>
        <taxon>Stramenopiles</taxon>
        <taxon>Ochrophyta</taxon>
        <taxon>Bacillariophyta</taxon>
        <taxon>Bacillariophyceae</taxon>
        <taxon>Bacillariophycidae</taxon>
        <taxon>Naviculales</taxon>
        <taxon>Naviculaceae</taxon>
        <taxon>Fistulifera</taxon>
    </lineage>
</organism>
<dbReference type="InterPro" id="IPR011016">
    <property type="entry name" value="Znf_RING-CH"/>
</dbReference>
<protein>
    <recommendedName>
        <fullName evidence="2">RING-type E3 ubiquitin transferase</fullName>
        <ecNumber evidence="2">2.3.2.27</ecNumber>
    </recommendedName>
</protein>
<dbReference type="Proteomes" id="UP000198406">
    <property type="component" value="Unassembled WGS sequence"/>
</dbReference>
<comment type="caution">
    <text evidence="12">The sequence shown here is derived from an EMBL/GenBank/DDBJ whole genome shotgun (WGS) entry which is preliminary data.</text>
</comment>
<dbReference type="OrthoDB" id="8062037at2759"/>
<evidence type="ECO:0000259" key="11">
    <source>
        <dbReference type="PROSITE" id="PS51292"/>
    </source>
</evidence>
<dbReference type="InterPro" id="IPR001841">
    <property type="entry name" value="Znf_RING"/>
</dbReference>
<feature type="domain" description="RING-CH-type" evidence="11">
    <location>
        <begin position="158"/>
        <end position="219"/>
    </location>
</feature>
<dbReference type="SMART" id="SM00744">
    <property type="entry name" value="RINGv"/>
    <property type="match status" value="1"/>
</dbReference>